<dbReference type="GO" id="GO:0004857">
    <property type="term" value="F:enzyme inhibitor activity"/>
    <property type="evidence" value="ECO:0007669"/>
    <property type="project" value="InterPro"/>
</dbReference>
<evidence type="ECO:0000313" key="4">
    <source>
        <dbReference type="Proteomes" id="UP001161247"/>
    </source>
</evidence>
<dbReference type="InterPro" id="IPR035513">
    <property type="entry name" value="Invertase/methylesterase_inhib"/>
</dbReference>
<keyword evidence="4" id="KW-1185">Reference proteome</keyword>
<name>A0AAV1DX01_OLDCO</name>
<dbReference type="Proteomes" id="UP001161247">
    <property type="component" value="Chromosome 7"/>
</dbReference>
<proteinExistence type="predicted"/>
<evidence type="ECO:0000256" key="1">
    <source>
        <dbReference type="SAM" id="Phobius"/>
    </source>
</evidence>
<dbReference type="EMBL" id="OX459124">
    <property type="protein sequence ID" value="CAI9112204.1"/>
    <property type="molecule type" value="Genomic_DNA"/>
</dbReference>
<organism evidence="3 4">
    <name type="scientific">Oldenlandia corymbosa var. corymbosa</name>
    <dbReference type="NCBI Taxonomy" id="529605"/>
    <lineage>
        <taxon>Eukaryota</taxon>
        <taxon>Viridiplantae</taxon>
        <taxon>Streptophyta</taxon>
        <taxon>Embryophyta</taxon>
        <taxon>Tracheophyta</taxon>
        <taxon>Spermatophyta</taxon>
        <taxon>Magnoliopsida</taxon>
        <taxon>eudicotyledons</taxon>
        <taxon>Gunneridae</taxon>
        <taxon>Pentapetalae</taxon>
        <taxon>asterids</taxon>
        <taxon>lamiids</taxon>
        <taxon>Gentianales</taxon>
        <taxon>Rubiaceae</taxon>
        <taxon>Rubioideae</taxon>
        <taxon>Spermacoceae</taxon>
        <taxon>Hedyotis-Oldenlandia complex</taxon>
        <taxon>Oldenlandia</taxon>
    </lineage>
</organism>
<feature type="transmembrane region" description="Helical" evidence="1">
    <location>
        <begin position="30"/>
        <end position="52"/>
    </location>
</feature>
<keyword evidence="1" id="KW-1133">Transmembrane helix</keyword>
<evidence type="ECO:0000313" key="3">
    <source>
        <dbReference type="EMBL" id="CAI9112204.1"/>
    </source>
</evidence>
<keyword evidence="1" id="KW-0472">Membrane</keyword>
<accession>A0AAV1DX01</accession>
<dbReference type="InterPro" id="IPR006501">
    <property type="entry name" value="Pectinesterase_inhib_dom"/>
</dbReference>
<dbReference type="SUPFAM" id="SSF101148">
    <property type="entry name" value="Plant invertase/pectin methylesterase inhibitor"/>
    <property type="match status" value="1"/>
</dbReference>
<sequence>MESVISNEEKQKHLQEDDKAARRKRKFTNLMIVFIILFSIIIVSAISVFVAIKKDLDAESLSTSEPEEQIKVICDLTPYPTSCFNPILTLQSKTMIEPKKTTPSTIFKLFLQASFDELHNVISSNEMELAKVKNYLNSTTLANVLQDCDGSIRESSRLINVSMVILGDDPDDEIFRETKTTSDLKELMSNATGNMYLCLSRFDDHVGFEGWRMKFVNPTKYLENSLVILEKMDRISEMFDPHLFQSADNSVYAIMFRILFFGSPFLFLLLLLRRMVRHRML</sequence>
<feature type="transmembrane region" description="Helical" evidence="1">
    <location>
        <begin position="251"/>
        <end position="272"/>
    </location>
</feature>
<dbReference type="Gene3D" id="1.20.140.40">
    <property type="entry name" value="Invertase/pectin methylesterase inhibitor family protein"/>
    <property type="match status" value="1"/>
</dbReference>
<protein>
    <submittedName>
        <fullName evidence="3">OLC1v1012619C1</fullName>
    </submittedName>
</protein>
<reference evidence="3" key="1">
    <citation type="submission" date="2023-03" db="EMBL/GenBank/DDBJ databases">
        <authorList>
            <person name="Julca I."/>
        </authorList>
    </citation>
    <scope>NUCLEOTIDE SEQUENCE</scope>
</reference>
<evidence type="ECO:0000259" key="2">
    <source>
        <dbReference type="Pfam" id="PF04043"/>
    </source>
</evidence>
<dbReference type="AlphaFoldDB" id="A0AAV1DX01"/>
<dbReference type="Pfam" id="PF04043">
    <property type="entry name" value="PMEI"/>
    <property type="match status" value="1"/>
</dbReference>
<feature type="domain" description="Pectinesterase inhibitor" evidence="2">
    <location>
        <begin position="69"/>
        <end position="206"/>
    </location>
</feature>
<keyword evidence="1" id="KW-0812">Transmembrane</keyword>
<gene>
    <name evidence="3" type="ORF">OLC1_LOCUS19441</name>
</gene>